<evidence type="ECO:0000256" key="7">
    <source>
        <dbReference type="ARBA" id="ARBA00023180"/>
    </source>
</evidence>
<evidence type="ECO:0000313" key="11">
    <source>
        <dbReference type="Ensembl" id="ENSLACP00000007619.1"/>
    </source>
</evidence>
<dbReference type="SMART" id="SM00409">
    <property type="entry name" value="IG"/>
    <property type="match status" value="1"/>
</dbReference>
<dbReference type="PROSITE" id="PS50835">
    <property type="entry name" value="IG_LIKE"/>
    <property type="match status" value="1"/>
</dbReference>
<dbReference type="InterPro" id="IPR050504">
    <property type="entry name" value="IgSF_BTN/MOG"/>
</dbReference>
<protein>
    <recommendedName>
        <fullName evidence="10">Ig-like domain-containing protein</fullName>
    </recommendedName>
</protein>
<dbReference type="InterPro" id="IPR053896">
    <property type="entry name" value="BTN3A2-like_Ig-C"/>
</dbReference>
<evidence type="ECO:0000313" key="12">
    <source>
        <dbReference type="Proteomes" id="UP000008672"/>
    </source>
</evidence>
<dbReference type="Bgee" id="ENSLACG00000006751">
    <property type="expression patterns" value="Expressed in muscle tissue and 6 other cell types or tissues"/>
</dbReference>
<dbReference type="InterPro" id="IPR003599">
    <property type="entry name" value="Ig_sub"/>
</dbReference>
<dbReference type="SUPFAM" id="SSF48726">
    <property type="entry name" value="Immunoglobulin"/>
    <property type="match status" value="2"/>
</dbReference>
<dbReference type="InterPro" id="IPR036179">
    <property type="entry name" value="Ig-like_dom_sf"/>
</dbReference>
<evidence type="ECO:0000256" key="8">
    <source>
        <dbReference type="ARBA" id="ARBA00023319"/>
    </source>
</evidence>
<dbReference type="InParanoid" id="H3AD98"/>
<dbReference type="HOGENOM" id="CLU_013137_8_4_1"/>
<dbReference type="GO" id="GO:0001817">
    <property type="term" value="P:regulation of cytokine production"/>
    <property type="evidence" value="ECO:0007669"/>
    <property type="project" value="TreeGrafter"/>
</dbReference>
<keyword evidence="4" id="KW-1133">Transmembrane helix</keyword>
<evidence type="ECO:0000256" key="3">
    <source>
        <dbReference type="ARBA" id="ARBA00022729"/>
    </source>
</evidence>
<dbReference type="GO" id="GO:0042110">
    <property type="term" value="P:T cell activation"/>
    <property type="evidence" value="ECO:0007669"/>
    <property type="project" value="UniProtKB-ARBA"/>
</dbReference>
<keyword evidence="12" id="KW-1185">Reference proteome</keyword>
<dbReference type="InterPro" id="IPR007110">
    <property type="entry name" value="Ig-like_dom"/>
</dbReference>
<dbReference type="OMA" id="PCAVSEK"/>
<sequence>TIEFAETKFHSSIPVLYLLSGTKLPRGFCQFTVFCQDLVIRAVFGEDIILQCQLDPPIIATDMEVRWFTSDFTNPVHLYRNKKDDYQVQNTAYRERTVLSKEGLVTGTISLSLRNIGFTDEGTFTCLVKSGTWDEESDIEVKVGVLAFNESELELNGYELSGFYYGIRLLCKSEGWYPKPEIHWTNENGENLTTLSNSTIEQNAAGFFTVESHIKVIKGFEIIVSCVLKNRFPTTTKTSIKIPG</sequence>
<evidence type="ECO:0000256" key="2">
    <source>
        <dbReference type="ARBA" id="ARBA00022692"/>
    </source>
</evidence>
<evidence type="ECO:0000256" key="4">
    <source>
        <dbReference type="ARBA" id="ARBA00022989"/>
    </source>
</evidence>
<dbReference type="GO" id="GO:0005102">
    <property type="term" value="F:signaling receptor binding"/>
    <property type="evidence" value="ECO:0007669"/>
    <property type="project" value="TreeGrafter"/>
</dbReference>
<keyword evidence="7" id="KW-0325">Glycoprotein</keyword>
<dbReference type="GeneTree" id="ENSGT01120000271914"/>
<dbReference type="Gene3D" id="2.60.40.10">
    <property type="entry name" value="Immunoglobulins"/>
    <property type="match status" value="2"/>
</dbReference>
<evidence type="ECO:0000256" key="9">
    <source>
        <dbReference type="ARBA" id="ARBA00038221"/>
    </source>
</evidence>
<keyword evidence="5" id="KW-0472">Membrane</keyword>
<proteinExistence type="inferred from homology"/>
<keyword evidence="3" id="KW-0732">Signal</keyword>
<evidence type="ECO:0000256" key="6">
    <source>
        <dbReference type="ARBA" id="ARBA00023157"/>
    </source>
</evidence>
<dbReference type="AlphaFoldDB" id="H3AD98"/>
<name>H3AD98_LATCH</name>
<comment type="similarity">
    <text evidence="9">Belongs to the SKINT family.</text>
</comment>
<organism evidence="11 12">
    <name type="scientific">Latimeria chalumnae</name>
    <name type="common">Coelacanth</name>
    <dbReference type="NCBI Taxonomy" id="7897"/>
    <lineage>
        <taxon>Eukaryota</taxon>
        <taxon>Metazoa</taxon>
        <taxon>Chordata</taxon>
        <taxon>Craniata</taxon>
        <taxon>Vertebrata</taxon>
        <taxon>Euteleostomi</taxon>
        <taxon>Coelacanthiformes</taxon>
        <taxon>Coelacanthidae</taxon>
        <taxon>Latimeria</taxon>
    </lineage>
</organism>
<dbReference type="GO" id="GO:0050852">
    <property type="term" value="P:T cell receptor signaling pathway"/>
    <property type="evidence" value="ECO:0007669"/>
    <property type="project" value="TreeGrafter"/>
</dbReference>
<keyword evidence="2" id="KW-0812">Transmembrane</keyword>
<dbReference type="GO" id="GO:1903037">
    <property type="term" value="P:regulation of leukocyte cell-cell adhesion"/>
    <property type="evidence" value="ECO:0007669"/>
    <property type="project" value="UniProtKB-ARBA"/>
</dbReference>
<feature type="domain" description="Ig-like" evidence="10">
    <location>
        <begin position="45"/>
        <end position="142"/>
    </location>
</feature>
<dbReference type="FunFam" id="2.60.40.10:FF:000142">
    <property type="entry name" value="V-set domain-containing T-cell activation inhibitor 1"/>
    <property type="match status" value="1"/>
</dbReference>
<evidence type="ECO:0000256" key="1">
    <source>
        <dbReference type="ARBA" id="ARBA00004370"/>
    </source>
</evidence>
<dbReference type="eggNOG" id="ENOG502RTUB">
    <property type="taxonomic scope" value="Eukaryota"/>
</dbReference>
<dbReference type="FunFam" id="2.60.40.10:FF:000088">
    <property type="entry name" value="Butyrophilin subfamily 1 member A1"/>
    <property type="match status" value="1"/>
</dbReference>
<reference evidence="12" key="1">
    <citation type="submission" date="2011-08" db="EMBL/GenBank/DDBJ databases">
        <title>The draft genome of Latimeria chalumnae.</title>
        <authorList>
            <person name="Di Palma F."/>
            <person name="Alfoldi J."/>
            <person name="Johnson J."/>
            <person name="Berlin A."/>
            <person name="Gnerre S."/>
            <person name="Jaffe D."/>
            <person name="MacCallum I."/>
            <person name="Young S."/>
            <person name="Walker B.J."/>
            <person name="Lander E."/>
            <person name="Lindblad-Toh K."/>
        </authorList>
    </citation>
    <scope>NUCLEOTIDE SEQUENCE [LARGE SCALE GENOMIC DNA]</scope>
    <source>
        <strain evidence="12">Wild caught</strain>
    </source>
</reference>
<accession>H3AD98</accession>
<comment type="subcellular location">
    <subcellularLocation>
        <location evidence="1">Membrane</location>
    </subcellularLocation>
</comment>
<dbReference type="Ensembl" id="ENSLACT00000007683.1">
    <property type="protein sequence ID" value="ENSLACP00000007619.1"/>
    <property type="gene ID" value="ENSLACG00000006751.1"/>
</dbReference>
<dbReference type="InterPro" id="IPR013783">
    <property type="entry name" value="Ig-like_fold"/>
</dbReference>
<dbReference type="GO" id="GO:0050863">
    <property type="term" value="P:regulation of T cell activation"/>
    <property type="evidence" value="ECO:0007669"/>
    <property type="project" value="UniProtKB-ARBA"/>
</dbReference>
<keyword evidence="6" id="KW-1015">Disulfide bond</keyword>
<dbReference type="InterPro" id="IPR013106">
    <property type="entry name" value="Ig_V-set"/>
</dbReference>
<dbReference type="Proteomes" id="UP000008672">
    <property type="component" value="Unassembled WGS sequence"/>
</dbReference>
<evidence type="ECO:0000259" key="10">
    <source>
        <dbReference type="PROSITE" id="PS50835"/>
    </source>
</evidence>
<reference evidence="11" key="3">
    <citation type="submission" date="2025-09" db="UniProtKB">
        <authorList>
            <consortium name="Ensembl"/>
        </authorList>
    </citation>
    <scope>IDENTIFICATION</scope>
</reference>
<dbReference type="PANTHER" id="PTHR24100">
    <property type="entry name" value="BUTYROPHILIN"/>
    <property type="match status" value="1"/>
</dbReference>
<dbReference type="Pfam" id="PF22705">
    <property type="entry name" value="C2-set_3"/>
    <property type="match status" value="1"/>
</dbReference>
<dbReference type="Pfam" id="PF07686">
    <property type="entry name" value="V-set"/>
    <property type="match status" value="1"/>
</dbReference>
<evidence type="ECO:0000256" key="5">
    <source>
        <dbReference type="ARBA" id="ARBA00023136"/>
    </source>
</evidence>
<reference evidence="11" key="2">
    <citation type="submission" date="2025-08" db="UniProtKB">
        <authorList>
            <consortium name="Ensembl"/>
        </authorList>
    </citation>
    <scope>IDENTIFICATION</scope>
</reference>
<dbReference type="GO" id="GO:0009897">
    <property type="term" value="C:external side of plasma membrane"/>
    <property type="evidence" value="ECO:0007669"/>
    <property type="project" value="TreeGrafter"/>
</dbReference>
<keyword evidence="8" id="KW-0393">Immunoglobulin domain</keyword>
<dbReference type="EMBL" id="AFYH01228962">
    <property type="status" value="NOT_ANNOTATED_CDS"/>
    <property type="molecule type" value="Genomic_DNA"/>
</dbReference>